<dbReference type="Proteomes" id="UP000242942">
    <property type="component" value="Chromosome 2"/>
</dbReference>
<dbReference type="EMBL" id="LT594583">
    <property type="protein sequence ID" value="SCA48318.1"/>
    <property type="molecule type" value="Genomic_DNA"/>
</dbReference>
<evidence type="ECO:0000313" key="3">
    <source>
        <dbReference type="Proteomes" id="UP000242942"/>
    </source>
</evidence>
<dbReference type="AlphaFoldDB" id="A0A1D3KWT8"/>
<name>A0A1D3KWT8_PLAOA</name>
<organism evidence="2 3">
    <name type="scientific">Plasmodium ovale</name>
    <name type="common">malaria parasite P. ovale</name>
    <dbReference type="NCBI Taxonomy" id="36330"/>
    <lineage>
        <taxon>Eukaryota</taxon>
        <taxon>Sar</taxon>
        <taxon>Alveolata</taxon>
        <taxon>Apicomplexa</taxon>
        <taxon>Aconoidasida</taxon>
        <taxon>Haemosporida</taxon>
        <taxon>Plasmodiidae</taxon>
        <taxon>Plasmodium</taxon>
        <taxon>Plasmodium (Plasmodium)</taxon>
    </lineage>
</organism>
<accession>A0A1D3KWT8</accession>
<dbReference type="OrthoDB" id="386257at2759"/>
<evidence type="ECO:0008006" key="4">
    <source>
        <dbReference type="Google" id="ProtNLM"/>
    </source>
</evidence>
<proteinExistence type="predicted"/>
<dbReference type="VEuPathDB" id="PlasmoDB:PocGH01_02023700"/>
<gene>
    <name evidence="2" type="primary">PocGH01_02023700</name>
    <name evidence="2" type="ORF">POCGH01_02023700</name>
</gene>
<evidence type="ECO:0000256" key="1">
    <source>
        <dbReference type="SAM" id="SignalP"/>
    </source>
</evidence>
<feature type="chain" id="PRO_5008917166" description="Plasmodium RESA N-terminal domain-containing protein" evidence="1">
    <location>
        <begin position="28"/>
        <end position="272"/>
    </location>
</feature>
<reference evidence="2 3" key="1">
    <citation type="submission" date="2016-06" db="EMBL/GenBank/DDBJ databases">
        <authorList>
            <consortium name="Pathogen Informatics"/>
        </authorList>
    </citation>
    <scope>NUCLEOTIDE SEQUENCE [LARGE SCALE GENOMIC DNA]</scope>
    <source>
        <strain evidence="2">PocGH01</strain>
    </source>
</reference>
<evidence type="ECO:0000313" key="2">
    <source>
        <dbReference type="EMBL" id="SCA48318.1"/>
    </source>
</evidence>
<feature type="signal peptide" evidence="1">
    <location>
        <begin position="1"/>
        <end position="27"/>
    </location>
</feature>
<keyword evidence="1" id="KW-0732">Signal</keyword>
<sequence>MTIFRIVSPFLYFFGLHLLILRAKVRGEMLLGIPLNDEEKRKIISLNVINNLKDYIIFIKFKDEMIQLANEHFKIIATEKKKILLDNKNDLMRVLDANSQRSKLNLSQFRIMDITEYIMNELLNTIEKKRIEQEVYDHHCALYRDEYYDYRDRQFDAAFENMHSNWANNKLVKDLNPEWKKSKWNIWVHYFSDILQTLKIKDQMIYNSILHLKTISNSCKEIYDVLTGSLIDTYKEPFLSEYNSFIYSSIDEWNQKLEREKDKQSVNQNEQY</sequence>
<keyword evidence="3" id="KW-1185">Reference proteome</keyword>
<protein>
    <recommendedName>
        <fullName evidence="4">Plasmodium RESA N-terminal domain-containing protein</fullName>
    </recommendedName>
</protein>